<dbReference type="InterPro" id="IPR036265">
    <property type="entry name" value="HIT-like_sf"/>
</dbReference>
<accession>A0A1Q3EG14</accession>
<dbReference type="AlphaFoldDB" id="A0A1Q3EG14"/>
<evidence type="ECO:0000259" key="4">
    <source>
        <dbReference type="PROSITE" id="PS51084"/>
    </source>
</evidence>
<dbReference type="GO" id="GO:0003824">
    <property type="term" value="F:catalytic activity"/>
    <property type="evidence" value="ECO:0007669"/>
    <property type="project" value="InterPro"/>
</dbReference>
<feature type="domain" description="HIT" evidence="4">
    <location>
        <begin position="24"/>
        <end position="129"/>
    </location>
</feature>
<reference evidence="5 6" key="1">
    <citation type="submission" date="2016-08" db="EMBL/GenBank/DDBJ databases">
        <authorList>
            <consortium name="Lentinula edodes genome sequencing consortium"/>
            <person name="Sakamoto Y."/>
            <person name="Nakade K."/>
            <person name="Sato S."/>
            <person name="Yoshida Y."/>
            <person name="Miyazaki K."/>
            <person name="Natsume S."/>
            <person name="Konno N."/>
        </authorList>
    </citation>
    <scope>NUCLEOTIDE SEQUENCE [LARGE SCALE GENOMIC DNA]</scope>
    <source>
        <strain evidence="5 6">NBRC 111202</strain>
    </source>
</reference>
<sequence length="181" mass="20301">MTSFIIKSQVDRPPHSWKKDSNCAFCRIINNESPSNRVYENDKVVAFLDIMPLRKGHTLVVPKVHYSRLSDLPSEYAAAVGEAVSKVAYALTQALGNTALNVVCNQEYAQAVPHVHYHIIPAPTYNASSSPAIAEVSNNKGPPLTRRQMHQMEFEGREELDDEDAMFRQSLNSKRPLCTME</sequence>
<dbReference type="EMBL" id="BDGU01000303">
    <property type="protein sequence ID" value="GAW06158.1"/>
    <property type="molecule type" value="Genomic_DNA"/>
</dbReference>
<dbReference type="CDD" id="cd01277">
    <property type="entry name" value="HINT_subgroup"/>
    <property type="match status" value="1"/>
</dbReference>
<dbReference type="PANTHER" id="PTHR46648:SF1">
    <property type="entry name" value="ADENOSINE 5'-MONOPHOSPHORAMIDASE HNT1"/>
    <property type="match status" value="1"/>
</dbReference>
<name>A0A1Q3EG14_LENED</name>
<keyword evidence="6" id="KW-1185">Reference proteome</keyword>
<comment type="caution">
    <text evidence="5">The sequence shown here is derived from an EMBL/GenBank/DDBJ whole genome shotgun (WGS) entry which is preliminary data.</text>
</comment>
<dbReference type="InterPro" id="IPR039384">
    <property type="entry name" value="HINT"/>
</dbReference>
<protein>
    <submittedName>
        <fullName evidence="5">HIT-like protein</fullName>
    </submittedName>
</protein>
<dbReference type="PANTHER" id="PTHR46648">
    <property type="entry name" value="HIT FAMILY PROTEIN 1"/>
    <property type="match status" value="1"/>
</dbReference>
<dbReference type="Proteomes" id="UP000188533">
    <property type="component" value="Unassembled WGS sequence"/>
</dbReference>
<feature type="active site" description="Tele-AMP-histidine intermediate" evidence="1">
    <location>
        <position position="116"/>
    </location>
</feature>
<dbReference type="GO" id="GO:0009117">
    <property type="term" value="P:nucleotide metabolic process"/>
    <property type="evidence" value="ECO:0007669"/>
    <property type="project" value="TreeGrafter"/>
</dbReference>
<reference evidence="5 6" key="2">
    <citation type="submission" date="2017-02" db="EMBL/GenBank/DDBJ databases">
        <title>A genome survey and senescence transcriptome analysis in Lentinula edodes.</title>
        <authorList>
            <person name="Sakamoto Y."/>
            <person name="Nakade K."/>
            <person name="Sato S."/>
            <person name="Yoshida Y."/>
            <person name="Miyazaki K."/>
            <person name="Natsume S."/>
            <person name="Konno N."/>
        </authorList>
    </citation>
    <scope>NUCLEOTIDE SEQUENCE [LARGE SCALE GENOMIC DNA]</scope>
    <source>
        <strain evidence="5 6">NBRC 111202</strain>
    </source>
</reference>
<evidence type="ECO:0000256" key="3">
    <source>
        <dbReference type="PROSITE-ProRule" id="PRU00464"/>
    </source>
</evidence>
<evidence type="ECO:0000313" key="6">
    <source>
        <dbReference type="Proteomes" id="UP000188533"/>
    </source>
</evidence>
<dbReference type="STRING" id="5353.A0A1Q3EG14"/>
<dbReference type="PROSITE" id="PS51084">
    <property type="entry name" value="HIT_2"/>
    <property type="match status" value="1"/>
</dbReference>
<evidence type="ECO:0000313" key="5">
    <source>
        <dbReference type="EMBL" id="GAW06158.1"/>
    </source>
</evidence>
<proteinExistence type="predicted"/>
<dbReference type="Gene3D" id="3.30.428.10">
    <property type="entry name" value="HIT-like"/>
    <property type="match status" value="1"/>
</dbReference>
<dbReference type="Pfam" id="PF01230">
    <property type="entry name" value="HIT"/>
    <property type="match status" value="1"/>
</dbReference>
<dbReference type="InterPro" id="IPR001310">
    <property type="entry name" value="Histidine_triad_HIT"/>
</dbReference>
<dbReference type="PRINTS" id="PR00332">
    <property type="entry name" value="HISTRIAD"/>
</dbReference>
<feature type="short sequence motif" description="Histidine triad motif" evidence="2 3">
    <location>
        <begin position="114"/>
        <end position="118"/>
    </location>
</feature>
<dbReference type="SUPFAM" id="SSF54197">
    <property type="entry name" value="HIT-like"/>
    <property type="match status" value="1"/>
</dbReference>
<gene>
    <name evidence="5" type="ORF">LENED_008061</name>
</gene>
<evidence type="ECO:0000256" key="1">
    <source>
        <dbReference type="PIRSR" id="PIRSR601310-1"/>
    </source>
</evidence>
<evidence type="ECO:0000256" key="2">
    <source>
        <dbReference type="PIRSR" id="PIRSR601310-3"/>
    </source>
</evidence>
<organism evidence="5 6">
    <name type="scientific">Lentinula edodes</name>
    <name type="common">Shiitake mushroom</name>
    <name type="synonym">Lentinus edodes</name>
    <dbReference type="NCBI Taxonomy" id="5353"/>
    <lineage>
        <taxon>Eukaryota</taxon>
        <taxon>Fungi</taxon>
        <taxon>Dikarya</taxon>
        <taxon>Basidiomycota</taxon>
        <taxon>Agaricomycotina</taxon>
        <taxon>Agaricomycetes</taxon>
        <taxon>Agaricomycetidae</taxon>
        <taxon>Agaricales</taxon>
        <taxon>Marasmiineae</taxon>
        <taxon>Omphalotaceae</taxon>
        <taxon>Lentinula</taxon>
    </lineage>
</organism>
<dbReference type="InterPro" id="IPR011146">
    <property type="entry name" value="HIT-like"/>
</dbReference>